<dbReference type="AlphaFoldDB" id="A4JD26"/>
<proteinExistence type="predicted"/>
<evidence type="ECO:0000256" key="1">
    <source>
        <dbReference type="SAM" id="MobiDB-lite"/>
    </source>
</evidence>
<sequence length="83" mass="8695">MTRFIPGIASPVAAIRRIFPFRRTDMAGGLKDGGDPKAAARCAHSSRTAPAGKFDGGKPPSGPKAEPVRINGIRAPKERGLSK</sequence>
<protein>
    <submittedName>
        <fullName evidence="2">Uncharacterized protein</fullName>
    </submittedName>
</protein>
<evidence type="ECO:0000313" key="2">
    <source>
        <dbReference type="EMBL" id="ABO54179.1"/>
    </source>
</evidence>
<feature type="region of interest" description="Disordered" evidence="1">
    <location>
        <begin position="27"/>
        <end position="83"/>
    </location>
</feature>
<gene>
    <name evidence="2" type="ordered locus">Bcep1808_1168</name>
</gene>
<organism evidence="2 3">
    <name type="scientific">Burkholderia vietnamiensis (strain G4 / LMG 22486)</name>
    <name type="common">Burkholderia cepacia (strain R1808)</name>
    <dbReference type="NCBI Taxonomy" id="269482"/>
    <lineage>
        <taxon>Bacteria</taxon>
        <taxon>Pseudomonadati</taxon>
        <taxon>Pseudomonadota</taxon>
        <taxon>Betaproteobacteria</taxon>
        <taxon>Burkholderiales</taxon>
        <taxon>Burkholderiaceae</taxon>
        <taxon>Burkholderia</taxon>
        <taxon>Burkholderia cepacia complex</taxon>
    </lineage>
</organism>
<evidence type="ECO:0000313" key="3">
    <source>
        <dbReference type="Proteomes" id="UP000002287"/>
    </source>
</evidence>
<dbReference type="KEGG" id="bvi:Bcep1808_1168"/>
<name>A4JD26_BURVG</name>
<reference evidence="3" key="1">
    <citation type="submission" date="2007-03" db="EMBL/GenBank/DDBJ databases">
        <title>Complete sequence of chromosome 1 of Burkholderia vietnamiensis G4.</title>
        <authorList>
            <consortium name="US DOE Joint Genome Institute"/>
            <person name="Copeland A."/>
            <person name="Lucas S."/>
            <person name="Lapidus A."/>
            <person name="Barry K."/>
            <person name="Detter J.C."/>
            <person name="Glavina del Rio T."/>
            <person name="Hammon N."/>
            <person name="Israni S."/>
            <person name="Dalin E."/>
            <person name="Tice H."/>
            <person name="Pitluck S."/>
            <person name="Chain P."/>
            <person name="Malfatti S."/>
            <person name="Shin M."/>
            <person name="Vergez L."/>
            <person name="Schmutz J."/>
            <person name="Larimer F."/>
            <person name="Land M."/>
            <person name="Hauser L."/>
            <person name="Kyrpides N."/>
            <person name="Tiedje J."/>
            <person name="Richardson P."/>
        </authorList>
    </citation>
    <scope>NUCLEOTIDE SEQUENCE [LARGE SCALE GENOMIC DNA]</scope>
    <source>
        <strain evidence="3">G4 / LMG 22486</strain>
    </source>
</reference>
<dbReference type="HOGENOM" id="CLU_2536207_0_0_4"/>
<dbReference type="EMBL" id="CP000614">
    <property type="protein sequence ID" value="ABO54179.1"/>
    <property type="molecule type" value="Genomic_DNA"/>
</dbReference>
<accession>A4JD26</accession>
<dbReference type="Proteomes" id="UP000002287">
    <property type="component" value="Chromosome 1"/>
</dbReference>